<gene>
    <name evidence="2" type="primary">CS-L6</name>
    <name evidence="2" type="ORF">Hamer_G011908</name>
</gene>
<feature type="compositionally biased region" description="Low complexity" evidence="1">
    <location>
        <begin position="175"/>
        <end position="184"/>
    </location>
</feature>
<dbReference type="AlphaFoldDB" id="A0A8J5K6U9"/>
<evidence type="ECO:0000313" key="2">
    <source>
        <dbReference type="EMBL" id="KAG7165984.1"/>
    </source>
</evidence>
<dbReference type="Proteomes" id="UP000747542">
    <property type="component" value="Unassembled WGS sequence"/>
</dbReference>
<evidence type="ECO:0000256" key="1">
    <source>
        <dbReference type="SAM" id="MobiDB-lite"/>
    </source>
</evidence>
<feature type="region of interest" description="Disordered" evidence="1">
    <location>
        <begin position="15"/>
        <end position="41"/>
    </location>
</feature>
<proteinExistence type="predicted"/>
<dbReference type="EMBL" id="JAHLQT010023139">
    <property type="protein sequence ID" value="KAG7165984.1"/>
    <property type="molecule type" value="Genomic_DNA"/>
</dbReference>
<reference evidence="2" key="1">
    <citation type="journal article" date="2021" name="Sci. Adv.">
        <title>The American lobster genome reveals insights on longevity, neural, and immune adaptations.</title>
        <authorList>
            <person name="Polinski J.M."/>
            <person name="Zimin A.V."/>
            <person name="Clark K.F."/>
            <person name="Kohn A.B."/>
            <person name="Sadowski N."/>
            <person name="Timp W."/>
            <person name="Ptitsyn A."/>
            <person name="Khanna P."/>
            <person name="Romanova D.Y."/>
            <person name="Williams P."/>
            <person name="Greenwood S.J."/>
            <person name="Moroz L.L."/>
            <person name="Walt D.R."/>
            <person name="Bodnar A.G."/>
        </authorList>
    </citation>
    <scope>NUCLEOTIDE SEQUENCE</scope>
    <source>
        <strain evidence="2">GMGI-L3</strain>
    </source>
</reference>
<evidence type="ECO:0000313" key="3">
    <source>
        <dbReference type="Proteomes" id="UP000747542"/>
    </source>
</evidence>
<protein>
    <submittedName>
        <fullName evidence="2">Circumsporozoite-like 6</fullName>
    </submittedName>
</protein>
<feature type="region of interest" description="Disordered" evidence="1">
    <location>
        <begin position="303"/>
        <end position="323"/>
    </location>
</feature>
<keyword evidence="3" id="KW-1185">Reference proteome</keyword>
<accession>A0A8J5K6U9</accession>
<feature type="region of interest" description="Disordered" evidence="1">
    <location>
        <begin position="108"/>
        <end position="197"/>
    </location>
</feature>
<name>A0A8J5K6U9_HOMAM</name>
<organism evidence="2 3">
    <name type="scientific">Homarus americanus</name>
    <name type="common">American lobster</name>
    <dbReference type="NCBI Taxonomy" id="6706"/>
    <lineage>
        <taxon>Eukaryota</taxon>
        <taxon>Metazoa</taxon>
        <taxon>Ecdysozoa</taxon>
        <taxon>Arthropoda</taxon>
        <taxon>Crustacea</taxon>
        <taxon>Multicrustacea</taxon>
        <taxon>Malacostraca</taxon>
        <taxon>Eumalacostraca</taxon>
        <taxon>Eucarida</taxon>
        <taxon>Decapoda</taxon>
        <taxon>Pleocyemata</taxon>
        <taxon>Astacidea</taxon>
        <taxon>Nephropoidea</taxon>
        <taxon>Nephropidae</taxon>
        <taxon>Homarus</taxon>
    </lineage>
</organism>
<sequence length="486" mass="51211">MEILLCQASSGLDLAGPTGLLKPNDDNDAGDGEQRQTTTRPYQHVSHELGVGLFGVLHYLLRDSDMAADVINDHHVHIGVNLWHTVHGGARGEQHGTTEQRGELLKDPVHHMTPPHQVQAPWSPHHTRSQVPGTVQGPGSPRGAQSQVPGTGHGPGSPRGAQSQVPGSGHGPGSPRGAQSQVPGSGHGPGSPRGAQSQVVGVEVALSAAPPGTTVTSTGEGNRFITVPLPSAKVLAMRWFCSNICKSFSSCSVSVGGDVTGFMTPSRKSVMGISKLRGPFFLWCIWGSLGRPRMCEGGMRTEPGGRASKASGGGISSPRVSLSKGSAENNFKRLEWRRCDDVNTLVPTAAMGRQSGGCTAGIPDIITVDCGVNLSHWEAGANRRSPARRPTWQAAGSAWPGIGHHSYRVLFTAGVLSAFQWPDQQTVNELHGILVQAAKVVDEVAKESILEPITIGYILEEVCHVLVGAGTSLLIARRVVTGRLRP</sequence>
<comment type="caution">
    <text evidence="2">The sequence shown here is derived from an EMBL/GenBank/DDBJ whole genome shotgun (WGS) entry which is preliminary data.</text>
</comment>